<evidence type="ECO:0000256" key="1">
    <source>
        <dbReference type="SAM" id="SignalP"/>
    </source>
</evidence>
<comment type="caution">
    <text evidence="2">The sequence shown here is derived from an EMBL/GenBank/DDBJ whole genome shotgun (WGS) entry which is preliminary data.</text>
</comment>
<organism evidence="2 3">
    <name type="scientific">Saxophila tyrrhenica</name>
    <dbReference type="NCBI Taxonomy" id="1690608"/>
    <lineage>
        <taxon>Eukaryota</taxon>
        <taxon>Fungi</taxon>
        <taxon>Dikarya</taxon>
        <taxon>Ascomycota</taxon>
        <taxon>Pezizomycotina</taxon>
        <taxon>Dothideomycetes</taxon>
        <taxon>Dothideomycetidae</taxon>
        <taxon>Mycosphaerellales</taxon>
        <taxon>Extremaceae</taxon>
        <taxon>Saxophila</taxon>
    </lineage>
</organism>
<name>A0AAV9PMN2_9PEZI</name>
<dbReference type="Proteomes" id="UP001337655">
    <property type="component" value="Unassembled WGS sequence"/>
</dbReference>
<reference evidence="2 3" key="1">
    <citation type="submission" date="2023-08" db="EMBL/GenBank/DDBJ databases">
        <title>Black Yeasts Isolated from many extreme environments.</title>
        <authorList>
            <person name="Coleine C."/>
            <person name="Stajich J.E."/>
            <person name="Selbmann L."/>
        </authorList>
    </citation>
    <scope>NUCLEOTIDE SEQUENCE [LARGE SCALE GENOMIC DNA]</scope>
    <source>
        <strain evidence="2 3">CCFEE 5935</strain>
    </source>
</reference>
<evidence type="ECO:0008006" key="4">
    <source>
        <dbReference type="Google" id="ProtNLM"/>
    </source>
</evidence>
<keyword evidence="1" id="KW-0732">Signal</keyword>
<keyword evidence="3" id="KW-1185">Reference proteome</keyword>
<dbReference type="RefSeq" id="XP_064662977.1">
    <property type="nucleotide sequence ID" value="XM_064798650.1"/>
</dbReference>
<feature type="chain" id="PRO_5043418072" description="Secreted protein" evidence="1">
    <location>
        <begin position="21"/>
        <end position="122"/>
    </location>
</feature>
<accession>A0AAV9PMN2</accession>
<dbReference type="GeneID" id="89922736"/>
<feature type="signal peptide" evidence="1">
    <location>
        <begin position="1"/>
        <end position="20"/>
    </location>
</feature>
<dbReference type="EMBL" id="JAVRRT010000002">
    <property type="protein sequence ID" value="KAK5174308.1"/>
    <property type="molecule type" value="Genomic_DNA"/>
</dbReference>
<evidence type="ECO:0000313" key="3">
    <source>
        <dbReference type="Proteomes" id="UP001337655"/>
    </source>
</evidence>
<sequence>MAKFVSLGLCLMMLRKAAVCTTPTKSRGGNKFTLEEEIYYRDTGELLPGVEWRQTVFGKTCRSHADCAGECPEFTYDICLPEEEAFGPRDLEDDDCGTRVPGWCVCKPLIGQDTGESEHHEL</sequence>
<proteinExistence type="predicted"/>
<gene>
    <name evidence="2" type="ORF">LTR77_001388</name>
</gene>
<protein>
    <recommendedName>
        <fullName evidence="4">Secreted protein</fullName>
    </recommendedName>
</protein>
<dbReference type="AlphaFoldDB" id="A0AAV9PMN2"/>
<evidence type="ECO:0000313" key="2">
    <source>
        <dbReference type="EMBL" id="KAK5174308.1"/>
    </source>
</evidence>